<feature type="transmembrane region" description="Helical" evidence="15">
    <location>
        <begin position="971"/>
        <end position="989"/>
    </location>
</feature>
<feature type="domain" description="Neurotransmitter-gated ion-channel ligand-binding" evidence="16">
    <location>
        <begin position="772"/>
        <end position="893"/>
    </location>
</feature>
<dbReference type="PRINTS" id="PR00254">
    <property type="entry name" value="NICOTINICR"/>
</dbReference>
<feature type="transmembrane region" description="Helical" evidence="15">
    <location>
        <begin position="578"/>
        <end position="601"/>
    </location>
</feature>
<keyword evidence="9" id="KW-1015">Disulfide bond</keyword>
<evidence type="ECO:0000256" key="7">
    <source>
        <dbReference type="ARBA" id="ARBA00023065"/>
    </source>
</evidence>
<dbReference type="InterPro" id="IPR036719">
    <property type="entry name" value="Neuro-gated_channel_TM_sf"/>
</dbReference>
<dbReference type="CDD" id="cd18997">
    <property type="entry name" value="LGIC_ECD_nAChR"/>
    <property type="match status" value="1"/>
</dbReference>
<feature type="domain" description="Neurotransmitter-gated ion-channel transmembrane" evidence="17">
    <location>
        <begin position="524"/>
        <end position="754"/>
    </location>
</feature>
<keyword evidence="12" id="KW-1071">Ligand-gated ion channel</keyword>
<dbReference type="Gene3D" id="1.20.58.390">
    <property type="entry name" value="Neurotransmitter-gated ion-channel transmembrane domain"/>
    <property type="match status" value="4"/>
</dbReference>
<keyword evidence="4 15" id="KW-0812">Transmembrane</keyword>
<dbReference type="PROSITE" id="PS00236">
    <property type="entry name" value="NEUROTR_ION_CHANNEL"/>
    <property type="match status" value="3"/>
</dbReference>
<evidence type="ECO:0000256" key="14">
    <source>
        <dbReference type="ARBA" id="ARBA00034099"/>
    </source>
</evidence>
<keyword evidence="19" id="KW-1185">Reference proteome</keyword>
<evidence type="ECO:0000259" key="16">
    <source>
        <dbReference type="Pfam" id="PF02931"/>
    </source>
</evidence>
<evidence type="ECO:0000313" key="19">
    <source>
        <dbReference type="Proteomes" id="UP001186944"/>
    </source>
</evidence>
<evidence type="ECO:0000256" key="15">
    <source>
        <dbReference type="RuleBase" id="RU000687"/>
    </source>
</evidence>
<comment type="caution">
    <text evidence="15">Lacks conserved residue(s) required for the propagation of feature annotation.</text>
</comment>
<protein>
    <submittedName>
        <fullName evidence="18">Uncharacterized protein</fullName>
    </submittedName>
</protein>
<dbReference type="InterPro" id="IPR036734">
    <property type="entry name" value="Neur_chan_lig-bd_sf"/>
</dbReference>
<evidence type="ECO:0000256" key="9">
    <source>
        <dbReference type="ARBA" id="ARBA00023157"/>
    </source>
</evidence>
<feature type="transmembrane region" description="Helical" evidence="15">
    <location>
        <begin position="239"/>
        <end position="264"/>
    </location>
</feature>
<name>A0AA89C1I8_PINIB</name>
<feature type="domain" description="Neurotransmitter-gated ion-channel ligand-binding" evidence="16">
    <location>
        <begin position="30"/>
        <end position="238"/>
    </location>
</feature>
<keyword evidence="10" id="KW-0675">Receptor</keyword>
<dbReference type="InterPro" id="IPR006029">
    <property type="entry name" value="Neurotrans-gated_channel_TM"/>
</dbReference>
<dbReference type="FunFam" id="2.70.170.10:FF:000016">
    <property type="entry name" value="Nicotinic acetylcholine receptor subunit"/>
    <property type="match status" value="2"/>
</dbReference>
<evidence type="ECO:0000256" key="2">
    <source>
        <dbReference type="ARBA" id="ARBA00022448"/>
    </source>
</evidence>
<evidence type="ECO:0000256" key="8">
    <source>
        <dbReference type="ARBA" id="ARBA00023136"/>
    </source>
</evidence>
<feature type="domain" description="Neurotransmitter-gated ion-channel transmembrane" evidence="17">
    <location>
        <begin position="245"/>
        <end position="302"/>
    </location>
</feature>
<keyword evidence="6" id="KW-0770">Synapse</keyword>
<dbReference type="InterPro" id="IPR038050">
    <property type="entry name" value="Neuro_actylchol_rec"/>
</dbReference>
<evidence type="ECO:0000256" key="1">
    <source>
        <dbReference type="ARBA" id="ARBA00009237"/>
    </source>
</evidence>
<reference evidence="18" key="1">
    <citation type="submission" date="2019-08" db="EMBL/GenBank/DDBJ databases">
        <title>The improved chromosome-level genome for the pearl oyster Pinctada fucata martensii using PacBio sequencing and Hi-C.</title>
        <authorList>
            <person name="Zheng Z."/>
        </authorList>
    </citation>
    <scope>NUCLEOTIDE SEQUENCE</scope>
    <source>
        <strain evidence="18">ZZ-2019</strain>
        <tissue evidence="18">Adductor muscle</tissue>
    </source>
</reference>
<evidence type="ECO:0000256" key="10">
    <source>
        <dbReference type="ARBA" id="ARBA00023170"/>
    </source>
</evidence>
<organism evidence="18 19">
    <name type="scientific">Pinctada imbricata</name>
    <name type="common">Atlantic pearl-oyster</name>
    <name type="synonym">Pinctada martensii</name>
    <dbReference type="NCBI Taxonomy" id="66713"/>
    <lineage>
        <taxon>Eukaryota</taxon>
        <taxon>Metazoa</taxon>
        <taxon>Spiralia</taxon>
        <taxon>Lophotrochozoa</taxon>
        <taxon>Mollusca</taxon>
        <taxon>Bivalvia</taxon>
        <taxon>Autobranchia</taxon>
        <taxon>Pteriomorphia</taxon>
        <taxon>Pterioida</taxon>
        <taxon>Pterioidea</taxon>
        <taxon>Pteriidae</taxon>
        <taxon>Pinctada</taxon>
    </lineage>
</organism>
<dbReference type="InterPro" id="IPR006202">
    <property type="entry name" value="Neur_chan_lig-bd"/>
</dbReference>
<comment type="similarity">
    <text evidence="1">Belongs to the ligand-gated ion channel (TC 1.A.9) family. Acetylcholine receptor (TC 1.A.9.1) subfamily.</text>
</comment>
<dbReference type="GO" id="GO:0045211">
    <property type="term" value="C:postsynaptic membrane"/>
    <property type="evidence" value="ECO:0007669"/>
    <property type="project" value="InterPro"/>
</dbReference>
<keyword evidence="5 15" id="KW-1133">Transmembrane helix</keyword>
<dbReference type="InterPro" id="IPR006201">
    <property type="entry name" value="Neur_channel"/>
</dbReference>
<dbReference type="CDD" id="cd19064">
    <property type="entry name" value="LGIC_TM_nAChR"/>
    <property type="match status" value="1"/>
</dbReference>
<evidence type="ECO:0000256" key="11">
    <source>
        <dbReference type="ARBA" id="ARBA00023180"/>
    </source>
</evidence>
<dbReference type="SUPFAM" id="SSF90112">
    <property type="entry name" value="Neurotransmitter-gated ion-channel transmembrane pore"/>
    <property type="match status" value="3"/>
</dbReference>
<dbReference type="SUPFAM" id="SSF63712">
    <property type="entry name" value="Nicotinic receptor ligand binding domain-like"/>
    <property type="match status" value="3"/>
</dbReference>
<evidence type="ECO:0000256" key="13">
    <source>
        <dbReference type="ARBA" id="ARBA00023303"/>
    </source>
</evidence>
<keyword evidence="2 15" id="KW-0813">Transport</keyword>
<sequence>MSADECLFAFHYVGIFDSLLTGTIQGMNEKHLLHYLFVKNNYNALERPVDNESKPIVVRFGITLQQIIDVDEKNQILHSNIWLQMYWRDVNLVWDPKEFGGVEEIRVPAKKVWKPDILVYNSADDDFDGTFHTNVIINYDGRCKWLPPGMFKSTCQIDIRWFPFDEQRCILKFGSWTYDGRYLDLVFDDKEEGDTSDFIRNGEWELIGVPGVRNEKTYECCPEIYIDITFTVHIQRRTLYYGFNIIIPCVLISSMSLLLFMLPPDSGEKISLGVTILLSLMVFLLLVAETMPPTSDAVPLIGLGSEDEVRLVRDLFERGYNPLIRPVKNISESIEVQFNLALSQLISVDEKNQVMKTNVWLQMYWNDYQLQWNPKDYGGISTIRISHNKAWRPDIVLFNNADGTYEVSYESNVVIGSSSLIYWVPPAIYKSSCTIDVKYFPFDEQICEMHFGSWTFDINQLHFSFYENMRALDLTDYLKSGTWDIIEFPVDIVNHTDLSKNETKSIYIAKFKLRRKTLFYLVNLIIPCVLISLVSVCVFALPADAGEKITLCISILLALVVFLLLISRSLPPALTIPLISKFLLFTFIINIIAIGSTVFVINQNFRTPRTHDMPVWIRTIFLKHLPTILLMRRPNHIERYHATDKKKEKEECAENENKSEMNQLCKNLLEEHLKNCEIHNSTKDLSSAAVLQTESLDPTYQRAVNAIRFIKTHLKKEDEYDTVIDDWKYVASVLDRLLLVVFLTVTLSGTFGIFFQAPYIFDHIDQDEIIANADGNYEVTYEPNVVLVMDKNSDYNIYQIPPAIFKSSCEIDVKYFPFDEQVCEMKFGSWTFQADQLNFTYTKFRGLDLTDYLKSGTWDLVDCPARIEICADENTKQAKALYIAQFLFVINRNYRTARTHRMPKWTRVVFLNYLPRILFMKRPNHDDRWQKSNMSDITASKSSLDAHSRLDFDINDVQDDWKYVALVIDRLLLYIFLLVTVCGTLAILFQSPFILMNVDQDTQIEHLKLKYNLSITGKPAGPIPIRIAPC</sequence>
<proteinExistence type="inferred from homology"/>
<comment type="caution">
    <text evidence="18">The sequence shown here is derived from an EMBL/GenBank/DDBJ whole genome shotgun (WGS) entry which is preliminary data.</text>
</comment>
<dbReference type="InterPro" id="IPR002394">
    <property type="entry name" value="Nicotinic_acetylcholine_rcpt"/>
</dbReference>
<dbReference type="CDD" id="cd19051">
    <property type="entry name" value="LGIC_TM_cation"/>
    <property type="match status" value="1"/>
</dbReference>
<dbReference type="GO" id="GO:0004888">
    <property type="term" value="F:transmembrane signaling receptor activity"/>
    <property type="evidence" value="ECO:0007669"/>
    <property type="project" value="InterPro"/>
</dbReference>
<evidence type="ECO:0000259" key="17">
    <source>
        <dbReference type="Pfam" id="PF02932"/>
    </source>
</evidence>
<dbReference type="AlphaFoldDB" id="A0AA89C1I8"/>
<feature type="transmembrane region" description="Helical" evidence="15">
    <location>
        <begin position="270"/>
        <end position="288"/>
    </location>
</feature>
<feature type="domain" description="Neurotransmitter-gated ion-channel ligand-binding" evidence="16">
    <location>
        <begin position="309"/>
        <end position="517"/>
    </location>
</feature>
<feature type="transmembrane region" description="Helical" evidence="15">
    <location>
        <begin position="548"/>
        <end position="566"/>
    </location>
</feature>
<keyword evidence="11" id="KW-0325">Glycoprotein</keyword>
<dbReference type="Gene3D" id="2.70.170.10">
    <property type="entry name" value="Neurotransmitter-gated ion-channel ligand-binding domain"/>
    <property type="match status" value="3"/>
</dbReference>
<dbReference type="EMBL" id="VSWD01000007">
    <property type="protein sequence ID" value="KAK3098157.1"/>
    <property type="molecule type" value="Genomic_DNA"/>
</dbReference>
<feature type="transmembrane region" description="Helical" evidence="15">
    <location>
        <begin position="737"/>
        <end position="761"/>
    </location>
</feature>
<gene>
    <name evidence="18" type="ORF">FSP39_016756</name>
</gene>
<evidence type="ECO:0000313" key="18">
    <source>
        <dbReference type="EMBL" id="KAK3098157.1"/>
    </source>
</evidence>
<evidence type="ECO:0000256" key="4">
    <source>
        <dbReference type="ARBA" id="ARBA00022692"/>
    </source>
</evidence>
<evidence type="ECO:0000256" key="5">
    <source>
        <dbReference type="ARBA" id="ARBA00022989"/>
    </source>
</evidence>
<dbReference type="InterPro" id="IPR018000">
    <property type="entry name" value="Neurotransmitter_ion_chnl_CS"/>
</dbReference>
<evidence type="ECO:0000256" key="3">
    <source>
        <dbReference type="ARBA" id="ARBA00022475"/>
    </source>
</evidence>
<dbReference type="PANTHER" id="PTHR18945">
    <property type="entry name" value="NEUROTRANSMITTER GATED ION CHANNEL"/>
    <property type="match status" value="1"/>
</dbReference>
<keyword evidence="7 15" id="KW-0406">Ion transport</keyword>
<evidence type="ECO:0000256" key="6">
    <source>
        <dbReference type="ARBA" id="ARBA00023018"/>
    </source>
</evidence>
<dbReference type="Pfam" id="PF02932">
    <property type="entry name" value="Neur_chan_memb"/>
    <property type="match status" value="2"/>
</dbReference>
<feature type="transmembrane region" description="Helical" evidence="15">
    <location>
        <begin position="518"/>
        <end position="542"/>
    </location>
</feature>
<comment type="subcellular location">
    <subcellularLocation>
        <location evidence="14">Synaptic cell membrane</location>
        <topology evidence="14">Multi-pass membrane protein</topology>
    </subcellularLocation>
</comment>
<keyword evidence="3" id="KW-1003">Cell membrane</keyword>
<dbReference type="Pfam" id="PF02931">
    <property type="entry name" value="Neur_chan_LBD"/>
    <property type="match status" value="3"/>
</dbReference>
<dbReference type="CDD" id="cd19032">
    <property type="entry name" value="LGIC_ECD_nAChR_proto_beta-like"/>
    <property type="match status" value="1"/>
</dbReference>
<dbReference type="PRINTS" id="PR00252">
    <property type="entry name" value="NRIONCHANNEL"/>
</dbReference>
<accession>A0AA89C1I8</accession>
<dbReference type="FunFam" id="1.20.58.390:FF:000038">
    <property type="entry name" value="Acetylcholine receptor subunit beta-like 1"/>
    <property type="match status" value="1"/>
</dbReference>
<dbReference type="Proteomes" id="UP001186944">
    <property type="component" value="Unassembled WGS sequence"/>
</dbReference>
<evidence type="ECO:0000256" key="12">
    <source>
        <dbReference type="ARBA" id="ARBA00023286"/>
    </source>
</evidence>
<keyword evidence="13 15" id="KW-0407">Ion channel</keyword>
<dbReference type="NCBIfam" id="TIGR00860">
    <property type="entry name" value="LIC"/>
    <property type="match status" value="2"/>
</dbReference>
<dbReference type="GO" id="GO:0022848">
    <property type="term" value="F:acetylcholine-gated monoatomic cation-selective channel activity"/>
    <property type="evidence" value="ECO:0007669"/>
    <property type="project" value="InterPro"/>
</dbReference>
<keyword evidence="8 15" id="KW-0472">Membrane</keyword>